<dbReference type="Pfam" id="PF18791">
    <property type="entry name" value="Transp_inhibit"/>
    <property type="match status" value="1"/>
</dbReference>
<evidence type="ECO:0000313" key="5">
    <source>
        <dbReference type="Proteomes" id="UP000288805"/>
    </source>
</evidence>
<dbReference type="AlphaFoldDB" id="A0A438FZL9"/>
<comment type="subunit">
    <text evidence="1">Part of a SCF (SKP1-cullin-F-box) protein ligase complex. May interact with auxin and auxin-responsive proteins.</text>
</comment>
<dbReference type="InterPro" id="IPR032675">
    <property type="entry name" value="LRR_dom_sf"/>
</dbReference>
<gene>
    <name evidence="4" type="primary">FBX14</name>
    <name evidence="4" type="ORF">CK203_058113</name>
</gene>
<evidence type="ECO:0000259" key="3">
    <source>
        <dbReference type="Pfam" id="PF18791"/>
    </source>
</evidence>
<dbReference type="InterPro" id="IPR006553">
    <property type="entry name" value="Leu-rich_rpt_Cys-con_subtyp"/>
</dbReference>
<evidence type="ECO:0000313" key="4">
    <source>
        <dbReference type="EMBL" id="RVW65345.1"/>
    </source>
</evidence>
<dbReference type="InterPro" id="IPR036047">
    <property type="entry name" value="F-box-like_dom_sf"/>
</dbReference>
<dbReference type="SUPFAM" id="SSF52047">
    <property type="entry name" value="RNI-like"/>
    <property type="match status" value="1"/>
</dbReference>
<protein>
    <submittedName>
        <fullName evidence="4">F-box protein FBX14</fullName>
    </submittedName>
</protein>
<feature type="domain" description="Transport inhibitor response 1" evidence="3">
    <location>
        <begin position="94"/>
        <end position="139"/>
    </location>
</feature>
<proteinExistence type="predicted"/>
<dbReference type="InterPro" id="IPR041101">
    <property type="entry name" value="Transp_inhibit"/>
</dbReference>
<dbReference type="EMBL" id="QGNW01000689">
    <property type="protein sequence ID" value="RVW65345.1"/>
    <property type="molecule type" value="Genomic_DNA"/>
</dbReference>
<organism evidence="4 5">
    <name type="scientific">Vitis vinifera</name>
    <name type="common">Grape</name>
    <dbReference type="NCBI Taxonomy" id="29760"/>
    <lineage>
        <taxon>Eukaryota</taxon>
        <taxon>Viridiplantae</taxon>
        <taxon>Streptophyta</taxon>
        <taxon>Embryophyta</taxon>
        <taxon>Tracheophyta</taxon>
        <taxon>Spermatophyta</taxon>
        <taxon>Magnoliopsida</taxon>
        <taxon>eudicotyledons</taxon>
        <taxon>Gunneridae</taxon>
        <taxon>Pentapetalae</taxon>
        <taxon>rosids</taxon>
        <taxon>Vitales</taxon>
        <taxon>Vitaceae</taxon>
        <taxon>Viteae</taxon>
        <taxon>Vitis</taxon>
    </lineage>
</organism>
<comment type="caution">
    <text evidence="4">The sequence shown here is derived from an EMBL/GenBank/DDBJ whole genome shotgun (WGS) entry which is preliminary data.</text>
</comment>
<reference evidence="4 5" key="1">
    <citation type="journal article" date="2018" name="PLoS Genet.">
        <title>Population sequencing reveals clonal diversity and ancestral inbreeding in the grapevine cultivar Chardonnay.</title>
        <authorList>
            <person name="Roach M.J."/>
            <person name="Johnson D.L."/>
            <person name="Bohlmann J."/>
            <person name="van Vuuren H.J."/>
            <person name="Jones S.J."/>
            <person name="Pretorius I.S."/>
            <person name="Schmidt S.A."/>
            <person name="Borneman A.R."/>
        </authorList>
    </citation>
    <scope>NUCLEOTIDE SEQUENCE [LARGE SCALE GENOMIC DNA]</scope>
    <source>
        <strain evidence="5">cv. Chardonnay</strain>
        <tissue evidence="4">Leaf</tissue>
    </source>
</reference>
<accession>A0A438FZL9</accession>
<name>A0A438FZL9_VITVI</name>
<evidence type="ECO:0000256" key="1">
    <source>
        <dbReference type="ARBA" id="ARBA00064183"/>
    </source>
</evidence>
<evidence type="ECO:0000259" key="2">
    <source>
        <dbReference type="Pfam" id="PF18511"/>
    </source>
</evidence>
<dbReference type="Gene3D" id="3.80.10.10">
    <property type="entry name" value="Ribonuclease Inhibitor"/>
    <property type="match status" value="1"/>
</dbReference>
<dbReference type="SMR" id="A0A438FZL9"/>
<dbReference type="CDD" id="cd22159">
    <property type="entry name" value="F-box_AtTIR1-like"/>
    <property type="match status" value="1"/>
</dbReference>
<dbReference type="PANTHER" id="PTHR16134:SF36">
    <property type="entry name" value="TRANSPORT INHIBITOR RESPONSE 1-LIKE PROTEIN"/>
    <property type="match status" value="1"/>
</dbReference>
<dbReference type="Gene3D" id="1.20.1280.50">
    <property type="match status" value="1"/>
</dbReference>
<dbReference type="SMART" id="SM00367">
    <property type="entry name" value="LRR_CC"/>
    <property type="match status" value="4"/>
</dbReference>
<feature type="domain" description="COI1 F-box" evidence="2">
    <location>
        <begin position="34"/>
        <end position="73"/>
    </location>
</feature>
<dbReference type="SUPFAM" id="SSF81383">
    <property type="entry name" value="F-box domain"/>
    <property type="match status" value="1"/>
</dbReference>
<sequence length="610" mass="69117">MSEDRNEMPEPEVDTRRREIAGVLTGEFQSPSPDQVLENVLENVLLFLTSRRDRNAVSLVCKSWYRAEALTRSDLFIGNCYAVSPRRAIERFRRVRSVVLKGKPRFADFNLMPPNWGAYFTPWVTAMATSYPWLEKVYLKRMFVTDRDLELLAQSFPAFKELVLVCCDGFGTSGLAGIASKCRQLRVLDLIEDEVTDDEVDWISCFPESGTCLESLIFDCIECPINFEALERLVARSPSLRKLRLNRYVSIGQLYRLMIRAPQLTHLGSGSFSSSDIVAQGDQEPDYISAFAACKSLVCLSGFREIIPDYLPAIYPVCANLTSLNFSYANINTEQLKSVICHCHKLQIFWVLDSVCDEGLQAVAATCKELRELRVFPIDAREDSEGPVSEVGLQAISEGCRKLQSILYFCQRMTNAAVIAMSKNCPDLVVFRLCIMGRHRPDHITGEPMDEGFGAIVMNCKKLTRLAISGLLTDKAFSYIGKYGKLVRTLLSRQGCEEIARAMPGLVVEVIRNENEEDKDGFEILYMYRSLERPRIDAPEFVTILQHQKESLSLASLPSSIRLSIVIIRREIWLVCWYAEWQQQQEEEEEGEEGEKAKLIIKVGSDCALE</sequence>
<dbReference type="Pfam" id="PF18511">
    <property type="entry name" value="F-box_5"/>
    <property type="match status" value="1"/>
</dbReference>
<dbReference type="Proteomes" id="UP000288805">
    <property type="component" value="Unassembled WGS sequence"/>
</dbReference>
<dbReference type="InterPro" id="IPR041567">
    <property type="entry name" value="COI1_F-box"/>
</dbReference>
<dbReference type="FunFam" id="1.20.1280.50:FF:000028">
    <property type="entry name" value="Transport inhibitor response 1-like protein"/>
    <property type="match status" value="1"/>
</dbReference>
<dbReference type="PANTHER" id="PTHR16134">
    <property type="entry name" value="F-BOX/TPR REPEAT PROTEIN POF3"/>
    <property type="match status" value="1"/>
</dbReference>